<dbReference type="SUPFAM" id="SSF53098">
    <property type="entry name" value="Ribonuclease H-like"/>
    <property type="match status" value="1"/>
</dbReference>
<evidence type="ECO:0000313" key="4">
    <source>
        <dbReference type="Proteomes" id="UP000014500"/>
    </source>
</evidence>
<evidence type="ECO:0000313" key="3">
    <source>
        <dbReference type="EnsemblMetazoa" id="SMAR012722-PA"/>
    </source>
</evidence>
<dbReference type="InterPro" id="IPR036397">
    <property type="entry name" value="RNaseH_sf"/>
</dbReference>
<dbReference type="EnsemblMetazoa" id="SMAR012722-RA">
    <property type="protein sequence ID" value="SMAR012722-PA"/>
    <property type="gene ID" value="SMAR012722"/>
</dbReference>
<accession>T1JFV6</accession>
<organism evidence="3 4">
    <name type="scientific">Strigamia maritima</name>
    <name type="common">European centipede</name>
    <name type="synonym">Geophilus maritimus</name>
    <dbReference type="NCBI Taxonomy" id="126957"/>
    <lineage>
        <taxon>Eukaryota</taxon>
        <taxon>Metazoa</taxon>
        <taxon>Ecdysozoa</taxon>
        <taxon>Arthropoda</taxon>
        <taxon>Myriapoda</taxon>
        <taxon>Chilopoda</taxon>
        <taxon>Pleurostigmophora</taxon>
        <taxon>Geophilomorpha</taxon>
        <taxon>Linotaeniidae</taxon>
        <taxon>Strigamia</taxon>
    </lineage>
</organism>
<evidence type="ECO:0000259" key="2">
    <source>
        <dbReference type="PROSITE" id="PS50879"/>
    </source>
</evidence>
<feature type="domain" description="RNase H type-1" evidence="2">
    <location>
        <begin position="50"/>
        <end position="174"/>
    </location>
</feature>
<feature type="transmembrane region" description="Helical" evidence="1">
    <location>
        <begin position="244"/>
        <end position="266"/>
    </location>
</feature>
<keyword evidence="1" id="KW-1133">Transmembrane helix</keyword>
<dbReference type="OMA" id="WAMELHY"/>
<dbReference type="HOGENOM" id="CLU_954150_0_0_1"/>
<dbReference type="eggNOG" id="ENOG502S3RQ">
    <property type="taxonomic scope" value="Eukaryota"/>
</dbReference>
<dbReference type="GO" id="GO:0004523">
    <property type="term" value="F:RNA-DNA hybrid ribonuclease activity"/>
    <property type="evidence" value="ECO:0007669"/>
    <property type="project" value="InterPro"/>
</dbReference>
<dbReference type="Gene3D" id="3.30.420.10">
    <property type="entry name" value="Ribonuclease H-like superfamily/Ribonuclease H"/>
    <property type="match status" value="1"/>
</dbReference>
<dbReference type="CDD" id="cd09276">
    <property type="entry name" value="Rnase_HI_RT_non_LTR"/>
    <property type="match status" value="1"/>
</dbReference>
<keyword evidence="1" id="KW-0812">Transmembrane</keyword>
<dbReference type="STRING" id="126957.T1JFV6"/>
<name>T1JFV6_STRMM</name>
<dbReference type="InterPro" id="IPR002156">
    <property type="entry name" value="RNaseH_domain"/>
</dbReference>
<dbReference type="PhylomeDB" id="T1JFV6"/>
<reference evidence="4" key="1">
    <citation type="submission" date="2011-05" db="EMBL/GenBank/DDBJ databases">
        <authorList>
            <person name="Richards S.R."/>
            <person name="Qu J."/>
            <person name="Jiang H."/>
            <person name="Jhangiani S.N."/>
            <person name="Agravi P."/>
            <person name="Goodspeed R."/>
            <person name="Gross S."/>
            <person name="Mandapat C."/>
            <person name="Jackson L."/>
            <person name="Mathew T."/>
            <person name="Pu L."/>
            <person name="Thornton R."/>
            <person name="Saada N."/>
            <person name="Wilczek-Boney K.B."/>
            <person name="Lee S."/>
            <person name="Kovar C."/>
            <person name="Wu Y."/>
            <person name="Scherer S.E."/>
            <person name="Worley K.C."/>
            <person name="Muzny D.M."/>
            <person name="Gibbs R."/>
        </authorList>
    </citation>
    <scope>NUCLEOTIDE SEQUENCE</scope>
    <source>
        <strain evidence="4">Brora</strain>
    </source>
</reference>
<dbReference type="Pfam" id="PF00075">
    <property type="entry name" value="RNase_H"/>
    <property type="match status" value="1"/>
</dbReference>
<protein>
    <recommendedName>
        <fullName evidence="2">RNase H type-1 domain-containing protein</fullName>
    </recommendedName>
</protein>
<keyword evidence="4" id="KW-1185">Reference proteome</keyword>
<dbReference type="PROSITE" id="PS50879">
    <property type="entry name" value="RNASE_H_1"/>
    <property type="match status" value="1"/>
</dbReference>
<dbReference type="GO" id="GO:0003676">
    <property type="term" value="F:nucleic acid binding"/>
    <property type="evidence" value="ECO:0007669"/>
    <property type="project" value="InterPro"/>
</dbReference>
<dbReference type="Proteomes" id="UP000014500">
    <property type="component" value="Unassembled WGS sequence"/>
</dbReference>
<sequence length="292" mass="32492">MECRNVVFINGQMCLSVSDLYWSDLVCQFQRSDTLPAEYLQLFYSHREEFKHFTPIFTDGSKQADVVGAAALCCGRTMSETLNGQSSIFSAEIVAIELALKHVFDAGHRQVFIYTDSLSALKVLSVLSDRVDSALRLLVLLQNAGISVCFMWIPSHIGVPGNEAADMAVKAACSVRSDASVFGADLLALLRRQVLGAWQSHWDRETENKLFQIKPKIVCWQSAFVQSRRDEVALCRLRIGHCRLTHVLVSVFLMACMAVVAAYAYISSYSNKCPDSAIATNDLLVYSWNPCN</sequence>
<reference evidence="3" key="2">
    <citation type="submission" date="2015-02" db="UniProtKB">
        <authorList>
            <consortium name="EnsemblMetazoa"/>
        </authorList>
    </citation>
    <scope>IDENTIFICATION</scope>
</reference>
<dbReference type="InterPro" id="IPR012337">
    <property type="entry name" value="RNaseH-like_sf"/>
</dbReference>
<dbReference type="AlphaFoldDB" id="T1JFV6"/>
<proteinExistence type="predicted"/>
<dbReference type="EMBL" id="AFFK01023789">
    <property type="status" value="NOT_ANNOTATED_CDS"/>
    <property type="molecule type" value="Genomic_DNA"/>
</dbReference>
<evidence type="ECO:0000256" key="1">
    <source>
        <dbReference type="SAM" id="Phobius"/>
    </source>
</evidence>
<keyword evidence="1" id="KW-0472">Membrane</keyword>